<name>A0A1R4JEU8_9ACTN</name>
<keyword evidence="2" id="KW-1185">Reference proteome</keyword>
<gene>
    <name evidence="1" type="ORF">FM114_07025</name>
</gene>
<evidence type="ECO:0008006" key="3">
    <source>
        <dbReference type="Google" id="ProtNLM"/>
    </source>
</evidence>
<dbReference type="InterPro" id="IPR011009">
    <property type="entry name" value="Kinase-like_dom_sf"/>
</dbReference>
<reference evidence="1 2" key="1">
    <citation type="submission" date="2017-02" db="EMBL/GenBank/DDBJ databases">
        <authorList>
            <person name="Peterson S.W."/>
        </authorList>
    </citation>
    <scope>NUCLEOTIDE SEQUENCE [LARGE SCALE GENOMIC DNA]</scope>
    <source>
        <strain evidence="1 2">LSP_Lj1</strain>
    </source>
</reference>
<proteinExistence type="predicted"/>
<accession>A0A1R4JEU8</accession>
<dbReference type="EMBL" id="FUKQ01000026">
    <property type="protein sequence ID" value="SJN30283.1"/>
    <property type="molecule type" value="Genomic_DNA"/>
</dbReference>
<evidence type="ECO:0000313" key="1">
    <source>
        <dbReference type="EMBL" id="SJN30283.1"/>
    </source>
</evidence>
<dbReference type="SUPFAM" id="SSF56112">
    <property type="entry name" value="Protein kinase-like (PK-like)"/>
    <property type="match status" value="1"/>
</dbReference>
<dbReference type="AlphaFoldDB" id="A0A1R4JEU8"/>
<organism evidence="1 2">
    <name type="scientific">Luteococcus japonicus LSP_Lj1</name>
    <dbReference type="NCBI Taxonomy" id="1255658"/>
    <lineage>
        <taxon>Bacteria</taxon>
        <taxon>Bacillati</taxon>
        <taxon>Actinomycetota</taxon>
        <taxon>Actinomycetes</taxon>
        <taxon>Propionibacteriales</taxon>
        <taxon>Propionibacteriaceae</taxon>
        <taxon>Luteococcus</taxon>
    </lineage>
</organism>
<dbReference type="Proteomes" id="UP000188342">
    <property type="component" value="Unassembled WGS sequence"/>
</dbReference>
<sequence>MGMINLQDLEWGDVIHQGDGVMVCEAEFEGDGVVVKRWQQGVLDDELVARRLLHAVGIPSRELLGCGDGWMVLEDLSQSMWRPVGDGDLASARVVEALAAWLVQVHGIAPEGLSGSVEEDLLSPVMLALAAEAGEVSADELARLRRHLTQCLGPGEALALGGDVLANLWVLGDGLRAMSDGLQASHRGHPATDLVLISEELGVLSDHFLAAYCRHAGLDRRQADAWVEAAGVRAVLVRWVATVVSGGAVDPELAAQLQTAIVHCCCR</sequence>
<protein>
    <recommendedName>
        <fullName evidence="3">Aminoglycoside phosphotransferase domain-containing protein</fullName>
    </recommendedName>
</protein>
<evidence type="ECO:0000313" key="2">
    <source>
        <dbReference type="Proteomes" id="UP000188342"/>
    </source>
</evidence>